<evidence type="ECO:0000313" key="3">
    <source>
        <dbReference type="EMBL" id="HGN90842.1"/>
    </source>
</evidence>
<evidence type="ECO:0008006" key="5">
    <source>
        <dbReference type="Google" id="ProtNLM"/>
    </source>
</evidence>
<feature type="transmembrane region" description="Helical" evidence="1">
    <location>
        <begin position="44"/>
        <end position="70"/>
    </location>
</feature>
<dbReference type="EMBL" id="DTAD01000075">
    <property type="protein sequence ID" value="HGN90842.1"/>
    <property type="molecule type" value="Genomic_DNA"/>
</dbReference>
<feature type="transmembrane region" description="Helical" evidence="1">
    <location>
        <begin position="106"/>
        <end position="122"/>
    </location>
</feature>
<keyword evidence="1" id="KW-0472">Membrane</keyword>
<reference evidence="3" key="1">
    <citation type="journal article" date="2020" name="mSystems">
        <title>Genome- and Community-Level Interaction Insights into Carbon Utilization and Element Cycling Functions of Hydrothermarchaeota in Hydrothermal Sediment.</title>
        <authorList>
            <person name="Zhou Z."/>
            <person name="Liu Y."/>
            <person name="Xu W."/>
            <person name="Pan J."/>
            <person name="Luo Z.H."/>
            <person name="Li M."/>
        </authorList>
    </citation>
    <scope>NUCLEOTIDE SEQUENCE [LARGE SCALE GENOMIC DNA]</scope>
    <source>
        <strain evidence="4">SpSt-1073</strain>
        <strain evidence="3">SpSt-613</strain>
        <strain evidence="2">SpSt-669</strain>
    </source>
</reference>
<sequence>MLSTRTITSGASMAALALILAFLPLSIPFPPIPYLRIDPAEIPVFISLLGFGPLPALITNMVYYFVLLAVGEFTPVGPTMKFLAVASSLLGFWLGSRMVYARGFKPMLAAGTFLGTVLRVLTMTAANYVVLLILFPDFFSLATALLGAFLGVDISSGQAGLFLVMVFTAVYNVLHMGFSLIPTIILLKAIQKTRALGSKWTPWMIQTSTGKRQS</sequence>
<accession>A0A7C4E2H7</accession>
<dbReference type="EMBL" id="DTCM01000065">
    <property type="protein sequence ID" value="HGL41011.1"/>
    <property type="molecule type" value="Genomic_DNA"/>
</dbReference>
<organism evidence="3">
    <name type="scientific">Caldiarchaeum subterraneum</name>
    <dbReference type="NCBI Taxonomy" id="311458"/>
    <lineage>
        <taxon>Archaea</taxon>
        <taxon>Nitrososphaerota</taxon>
        <taxon>Candidatus Caldarchaeales</taxon>
        <taxon>Candidatus Caldarchaeaceae</taxon>
        <taxon>Candidatus Caldarchaeum</taxon>
    </lineage>
</organism>
<evidence type="ECO:0000313" key="2">
    <source>
        <dbReference type="EMBL" id="HGL41011.1"/>
    </source>
</evidence>
<feature type="transmembrane region" description="Helical" evidence="1">
    <location>
        <begin position="162"/>
        <end position="187"/>
    </location>
</feature>
<comment type="caution">
    <text evidence="3">The sequence shown here is derived from an EMBL/GenBank/DDBJ whole genome shotgun (WGS) entry which is preliminary data.</text>
</comment>
<evidence type="ECO:0000256" key="1">
    <source>
        <dbReference type="SAM" id="Phobius"/>
    </source>
</evidence>
<keyword evidence="1" id="KW-0812">Transmembrane</keyword>
<feature type="transmembrane region" description="Helical" evidence="1">
    <location>
        <begin position="129"/>
        <end position="150"/>
    </location>
</feature>
<evidence type="ECO:0000313" key="4">
    <source>
        <dbReference type="EMBL" id="HHN52766.1"/>
    </source>
</evidence>
<proteinExistence type="predicted"/>
<keyword evidence="1" id="KW-1133">Transmembrane helix</keyword>
<dbReference type="EMBL" id="DRXG01000123">
    <property type="protein sequence ID" value="HHN52766.1"/>
    <property type="molecule type" value="Genomic_DNA"/>
</dbReference>
<protein>
    <recommendedName>
        <fullName evidence="5">ECF transporter S component</fullName>
    </recommendedName>
</protein>
<dbReference type="Gene3D" id="1.10.1760.20">
    <property type="match status" value="1"/>
</dbReference>
<feature type="transmembrane region" description="Helical" evidence="1">
    <location>
        <begin position="82"/>
        <end position="100"/>
    </location>
</feature>
<gene>
    <name evidence="4" type="ORF">ENM30_05580</name>
    <name evidence="3" type="ORF">ENT82_06950</name>
    <name evidence="2" type="ORF">ENU43_05050</name>
</gene>
<name>A0A7C4E2H7_CALS0</name>
<dbReference type="AlphaFoldDB" id="A0A7C4E2H7"/>